<organism evidence="1 2">
    <name type="scientific">Mauremys mutica</name>
    <name type="common">yellowpond turtle</name>
    <dbReference type="NCBI Taxonomy" id="74926"/>
    <lineage>
        <taxon>Eukaryota</taxon>
        <taxon>Metazoa</taxon>
        <taxon>Chordata</taxon>
        <taxon>Craniata</taxon>
        <taxon>Vertebrata</taxon>
        <taxon>Euteleostomi</taxon>
        <taxon>Archelosauria</taxon>
        <taxon>Testudinata</taxon>
        <taxon>Testudines</taxon>
        <taxon>Cryptodira</taxon>
        <taxon>Durocryptodira</taxon>
        <taxon>Testudinoidea</taxon>
        <taxon>Geoemydidae</taxon>
        <taxon>Geoemydinae</taxon>
        <taxon>Mauremys</taxon>
    </lineage>
</organism>
<proteinExistence type="predicted"/>
<keyword evidence="2" id="KW-1185">Reference proteome</keyword>
<dbReference type="EMBL" id="JAHDVG010000487">
    <property type="protein sequence ID" value="KAH1166284.1"/>
    <property type="molecule type" value="Genomic_DNA"/>
</dbReference>
<reference evidence="1" key="1">
    <citation type="submission" date="2021-09" db="EMBL/GenBank/DDBJ databases">
        <title>The genome of Mauremys mutica provides insights into the evolution of semi-aquatic lifestyle.</title>
        <authorList>
            <person name="Gong S."/>
            <person name="Gao Y."/>
        </authorList>
    </citation>
    <scope>NUCLEOTIDE SEQUENCE</scope>
    <source>
        <strain evidence="1">MM-2020</strain>
        <tissue evidence="1">Muscle</tissue>
    </source>
</reference>
<dbReference type="AlphaFoldDB" id="A0A9D3WMD5"/>
<comment type="caution">
    <text evidence="1">The sequence shown here is derived from an EMBL/GenBank/DDBJ whole genome shotgun (WGS) entry which is preliminary data.</text>
</comment>
<evidence type="ECO:0000313" key="2">
    <source>
        <dbReference type="Proteomes" id="UP000827986"/>
    </source>
</evidence>
<sequence length="100" mass="11610">MKKPRIPHSHHGNRVDQIRLKNHHHMNTKSYNTMNTTVTYMSQKQRSGTSKHRTYTSADLFIARTKYQSGKASLRLRNIIYSSNVQISAKGVMQQNCSNY</sequence>
<evidence type="ECO:0000313" key="1">
    <source>
        <dbReference type="EMBL" id="KAH1166284.1"/>
    </source>
</evidence>
<dbReference type="Proteomes" id="UP000827986">
    <property type="component" value="Unassembled WGS sequence"/>
</dbReference>
<name>A0A9D3WMD5_9SAUR</name>
<gene>
    <name evidence="1" type="ORF">KIL84_015456</name>
</gene>
<accession>A0A9D3WMD5</accession>
<protein>
    <submittedName>
        <fullName evidence="1">Uncharacterized protein</fullName>
    </submittedName>
</protein>